<evidence type="ECO:0000313" key="2">
    <source>
        <dbReference type="EMBL" id="MCE0480843.1"/>
    </source>
</evidence>
<proteinExistence type="predicted"/>
<keyword evidence="3" id="KW-1185">Reference proteome</keyword>
<gene>
    <name evidence="2" type="ORF">HAX54_037995</name>
</gene>
<protein>
    <submittedName>
        <fullName evidence="2">Uncharacterized protein</fullName>
    </submittedName>
</protein>
<dbReference type="EMBL" id="JACEIK010005157">
    <property type="protein sequence ID" value="MCE0480843.1"/>
    <property type="molecule type" value="Genomic_DNA"/>
</dbReference>
<evidence type="ECO:0000313" key="3">
    <source>
        <dbReference type="Proteomes" id="UP000823775"/>
    </source>
</evidence>
<feature type="signal peptide" evidence="1">
    <location>
        <begin position="1"/>
        <end position="18"/>
    </location>
</feature>
<organism evidence="2 3">
    <name type="scientific">Datura stramonium</name>
    <name type="common">Jimsonweed</name>
    <name type="synonym">Common thornapple</name>
    <dbReference type="NCBI Taxonomy" id="4076"/>
    <lineage>
        <taxon>Eukaryota</taxon>
        <taxon>Viridiplantae</taxon>
        <taxon>Streptophyta</taxon>
        <taxon>Embryophyta</taxon>
        <taxon>Tracheophyta</taxon>
        <taxon>Spermatophyta</taxon>
        <taxon>Magnoliopsida</taxon>
        <taxon>eudicotyledons</taxon>
        <taxon>Gunneridae</taxon>
        <taxon>Pentapetalae</taxon>
        <taxon>asterids</taxon>
        <taxon>lamiids</taxon>
        <taxon>Solanales</taxon>
        <taxon>Solanaceae</taxon>
        <taxon>Solanoideae</taxon>
        <taxon>Datureae</taxon>
        <taxon>Datura</taxon>
    </lineage>
</organism>
<dbReference type="Proteomes" id="UP000823775">
    <property type="component" value="Unassembled WGS sequence"/>
</dbReference>
<comment type="caution">
    <text evidence="2">The sequence shown here is derived from an EMBL/GenBank/DDBJ whole genome shotgun (WGS) entry which is preliminary data.</text>
</comment>
<accession>A0ABS8VJ67</accession>
<reference evidence="2 3" key="1">
    <citation type="journal article" date="2021" name="BMC Genomics">
        <title>Datura genome reveals duplications of psychoactive alkaloid biosynthetic genes and high mutation rate following tissue culture.</title>
        <authorList>
            <person name="Rajewski A."/>
            <person name="Carter-House D."/>
            <person name="Stajich J."/>
            <person name="Litt A."/>
        </authorList>
    </citation>
    <scope>NUCLEOTIDE SEQUENCE [LARGE SCALE GENOMIC DNA]</scope>
    <source>
        <strain evidence="2">AR-01</strain>
    </source>
</reference>
<name>A0ABS8VJ67_DATST</name>
<evidence type="ECO:0000256" key="1">
    <source>
        <dbReference type="SAM" id="SignalP"/>
    </source>
</evidence>
<keyword evidence="1" id="KW-0732">Signal</keyword>
<sequence>MWTKATRGLFLFVHGAGAWPDLWERWSSEKEDERGAALSMMREDMELFCSRGWKTIVVAKGKRKKRRLGVVGRRLADWRDGRRRLRGSVRRMLVSPGVWSERLGCFGGVWFRRLGEEGERRGPVLLVSSEITGEATPSPVKRSGGGGSWWLMVMRRCCVEEKEEDDVTICFV</sequence>
<feature type="chain" id="PRO_5046309073" evidence="1">
    <location>
        <begin position="19"/>
        <end position="172"/>
    </location>
</feature>